<sequence length="184" mass="19760">MVRGHRPGQSSRAVEVDVRDGEPTGARDGQRRGHGHTRAARAEQHDVPGRHGGQCPGQALGEAVPIGVVTDRAAMPEDDGVHGTEFGGLGREVVEVLDHLLLAGMGDVQTAKAQLPCVRQQLTHVTGGQAENVDVDDRVEIAETLPVGLALVQHRAHRRRDPRTDQAHQVTLAVHDGLQFFCTN</sequence>
<proteinExistence type="predicted"/>
<dbReference type="Proteomes" id="UP000053244">
    <property type="component" value="Unassembled WGS sequence"/>
</dbReference>
<keyword evidence="3" id="KW-1185">Reference proteome</keyword>
<accession>A0A101JMJ6</accession>
<dbReference type="EMBL" id="LLZH01000276">
    <property type="protein sequence ID" value="KUL29669.1"/>
    <property type="molecule type" value="Genomic_DNA"/>
</dbReference>
<evidence type="ECO:0000313" key="2">
    <source>
        <dbReference type="EMBL" id="KUL29669.1"/>
    </source>
</evidence>
<organism evidence="2 3">
    <name type="scientific">Actinoplanes awajinensis subsp. mycoplanecinus</name>
    <dbReference type="NCBI Taxonomy" id="135947"/>
    <lineage>
        <taxon>Bacteria</taxon>
        <taxon>Bacillati</taxon>
        <taxon>Actinomycetota</taxon>
        <taxon>Actinomycetes</taxon>
        <taxon>Micromonosporales</taxon>
        <taxon>Micromonosporaceae</taxon>
        <taxon>Actinoplanes</taxon>
    </lineage>
</organism>
<evidence type="ECO:0000313" key="3">
    <source>
        <dbReference type="Proteomes" id="UP000053244"/>
    </source>
</evidence>
<feature type="region of interest" description="Disordered" evidence="1">
    <location>
        <begin position="1"/>
        <end position="52"/>
    </location>
</feature>
<protein>
    <submittedName>
        <fullName evidence="2">Uncharacterized protein</fullName>
    </submittedName>
</protein>
<gene>
    <name evidence="2" type="ORF">ADL15_26515</name>
</gene>
<name>A0A101JMJ6_9ACTN</name>
<feature type="compositionally biased region" description="Basic and acidic residues" evidence="1">
    <location>
        <begin position="40"/>
        <end position="49"/>
    </location>
</feature>
<evidence type="ECO:0000256" key="1">
    <source>
        <dbReference type="SAM" id="MobiDB-lite"/>
    </source>
</evidence>
<comment type="caution">
    <text evidence="2">The sequence shown here is derived from an EMBL/GenBank/DDBJ whole genome shotgun (WGS) entry which is preliminary data.</text>
</comment>
<dbReference type="AlphaFoldDB" id="A0A101JMJ6"/>
<reference evidence="2 3" key="1">
    <citation type="submission" date="2015-10" db="EMBL/GenBank/DDBJ databases">
        <authorList>
            <person name="Gilbert D.G."/>
        </authorList>
    </citation>
    <scope>NUCLEOTIDE SEQUENCE [LARGE SCALE GENOMIC DNA]</scope>
    <source>
        <strain evidence="2 3">NRRL B-16712</strain>
    </source>
</reference>